<feature type="compositionally biased region" description="Basic and acidic residues" evidence="1">
    <location>
        <begin position="73"/>
        <end position="92"/>
    </location>
</feature>
<dbReference type="EMBL" id="FNXB01000008">
    <property type="protein sequence ID" value="SEH70823.1"/>
    <property type="molecule type" value="Genomic_DNA"/>
</dbReference>
<evidence type="ECO:0000313" key="5">
    <source>
        <dbReference type="Proteomes" id="UP000198939"/>
    </source>
</evidence>
<sequence>MLRARVLRNRQQDRGADPAGLAAMHLCLFMLVHPTSFASYADNGKRAVRQNVFSKFGGNEGALGKGWRLMSEADKQQRDGAGHAYHPLRDFRLPGSQPHSP</sequence>
<evidence type="ECO:0000313" key="3">
    <source>
        <dbReference type="EMBL" id="SEN67317.1"/>
    </source>
</evidence>
<gene>
    <name evidence="2" type="ORF">RTCCBAU85039_1903</name>
    <name evidence="3" type="ORF">SAMN05216228_1006116</name>
</gene>
<feature type="region of interest" description="Disordered" evidence="1">
    <location>
        <begin position="73"/>
        <end position="101"/>
    </location>
</feature>
<evidence type="ECO:0000256" key="1">
    <source>
        <dbReference type="SAM" id="MobiDB-lite"/>
    </source>
</evidence>
<evidence type="ECO:0000313" key="4">
    <source>
        <dbReference type="Proteomes" id="UP000183063"/>
    </source>
</evidence>
<reference evidence="3 5" key="2">
    <citation type="submission" date="2016-10" db="EMBL/GenBank/DDBJ databases">
        <authorList>
            <person name="Varghese N."/>
            <person name="Submissions S."/>
        </authorList>
    </citation>
    <scope>NUCLEOTIDE SEQUENCE [LARGE SCALE GENOMIC DNA]</scope>
    <source>
        <strain evidence="3 5">CGMCC 1.7071</strain>
    </source>
</reference>
<organism evidence="2 4">
    <name type="scientific">Rhizobium tibeticum</name>
    <dbReference type="NCBI Taxonomy" id="501024"/>
    <lineage>
        <taxon>Bacteria</taxon>
        <taxon>Pseudomonadati</taxon>
        <taxon>Pseudomonadota</taxon>
        <taxon>Alphaproteobacteria</taxon>
        <taxon>Hyphomicrobiales</taxon>
        <taxon>Rhizobiaceae</taxon>
        <taxon>Rhizobium/Agrobacterium group</taxon>
        <taxon>Rhizobium</taxon>
    </lineage>
</organism>
<dbReference type="AlphaFoldDB" id="A0A1H8IHF2"/>
<proteinExistence type="predicted"/>
<protein>
    <submittedName>
        <fullName evidence="2">Uncharacterized protein</fullName>
    </submittedName>
</protein>
<accession>A0A1H8IHF2</accession>
<keyword evidence="5" id="KW-1185">Reference proteome</keyword>
<name>A0A1H8IHF2_9HYPH</name>
<dbReference type="Proteomes" id="UP000183063">
    <property type="component" value="Unassembled WGS sequence"/>
</dbReference>
<evidence type="ECO:0000313" key="2">
    <source>
        <dbReference type="EMBL" id="SEH70823.1"/>
    </source>
</evidence>
<dbReference type="EMBL" id="FOCV01000006">
    <property type="protein sequence ID" value="SEN67317.1"/>
    <property type="molecule type" value="Genomic_DNA"/>
</dbReference>
<reference evidence="4" key="3">
    <citation type="submission" date="2016-10" db="EMBL/GenBank/DDBJ databases">
        <authorList>
            <person name="Wibberg D."/>
        </authorList>
    </citation>
    <scope>NUCLEOTIDE SEQUENCE [LARGE SCALE GENOMIC DNA]</scope>
</reference>
<dbReference type="Proteomes" id="UP000198939">
    <property type="component" value="Unassembled WGS sequence"/>
</dbReference>
<reference evidence="2" key="1">
    <citation type="submission" date="2016-10" db="EMBL/GenBank/DDBJ databases">
        <authorList>
            <person name="de Groot N.N."/>
        </authorList>
    </citation>
    <scope>NUCLEOTIDE SEQUENCE [LARGE SCALE GENOMIC DNA]</scope>
    <source>
        <strain evidence="2">CCBAU85039</strain>
    </source>
</reference>